<sequence length="49" mass="5549">MSHPGVARHVQHYRGGCQGVRLCHHPAPQARCHHQLLLPHRCRRPATQG</sequence>
<protein>
    <submittedName>
        <fullName evidence="1">Uncharacterized protein</fullName>
    </submittedName>
</protein>
<dbReference type="Proteomes" id="UP000287651">
    <property type="component" value="Unassembled WGS sequence"/>
</dbReference>
<organism evidence="1 2">
    <name type="scientific">Ensete ventricosum</name>
    <name type="common">Abyssinian banana</name>
    <name type="synonym">Musa ensete</name>
    <dbReference type="NCBI Taxonomy" id="4639"/>
    <lineage>
        <taxon>Eukaryota</taxon>
        <taxon>Viridiplantae</taxon>
        <taxon>Streptophyta</taxon>
        <taxon>Embryophyta</taxon>
        <taxon>Tracheophyta</taxon>
        <taxon>Spermatophyta</taxon>
        <taxon>Magnoliopsida</taxon>
        <taxon>Liliopsida</taxon>
        <taxon>Zingiberales</taxon>
        <taxon>Musaceae</taxon>
        <taxon>Ensete</taxon>
    </lineage>
</organism>
<proteinExistence type="predicted"/>
<evidence type="ECO:0000313" key="1">
    <source>
        <dbReference type="EMBL" id="RRT43712.1"/>
    </source>
</evidence>
<gene>
    <name evidence="1" type="ORF">B296_00035880</name>
</gene>
<name>A0A426XW71_ENSVE</name>
<dbReference type="EMBL" id="AMZH03016949">
    <property type="protein sequence ID" value="RRT43712.1"/>
    <property type="molecule type" value="Genomic_DNA"/>
</dbReference>
<accession>A0A426XW71</accession>
<dbReference type="AlphaFoldDB" id="A0A426XW71"/>
<evidence type="ECO:0000313" key="2">
    <source>
        <dbReference type="Proteomes" id="UP000287651"/>
    </source>
</evidence>
<comment type="caution">
    <text evidence="1">The sequence shown here is derived from an EMBL/GenBank/DDBJ whole genome shotgun (WGS) entry which is preliminary data.</text>
</comment>
<reference evidence="1 2" key="1">
    <citation type="journal article" date="2014" name="Agronomy (Basel)">
        <title>A Draft Genome Sequence for Ensete ventricosum, the Drought-Tolerant Tree Against Hunger.</title>
        <authorList>
            <person name="Harrison J."/>
            <person name="Moore K.A."/>
            <person name="Paszkiewicz K."/>
            <person name="Jones T."/>
            <person name="Grant M."/>
            <person name="Ambacheew D."/>
            <person name="Muzemil S."/>
            <person name="Studholme D.J."/>
        </authorList>
    </citation>
    <scope>NUCLEOTIDE SEQUENCE [LARGE SCALE GENOMIC DNA]</scope>
</reference>